<gene>
    <name evidence="2" type="ORF">mPipKuh1_008803</name>
</gene>
<proteinExistence type="predicted"/>
<evidence type="ECO:0000313" key="2">
    <source>
        <dbReference type="EMBL" id="KAF6382421.1"/>
    </source>
</evidence>
<feature type="region of interest" description="Disordered" evidence="1">
    <location>
        <begin position="58"/>
        <end position="144"/>
    </location>
</feature>
<reference evidence="2 3" key="1">
    <citation type="journal article" date="2020" name="Nature">
        <title>Six reference-quality genomes reveal evolution of bat adaptations.</title>
        <authorList>
            <person name="Jebb D."/>
            <person name="Huang Z."/>
            <person name="Pippel M."/>
            <person name="Hughes G.M."/>
            <person name="Lavrichenko K."/>
            <person name="Devanna P."/>
            <person name="Winkler S."/>
            <person name="Jermiin L.S."/>
            <person name="Skirmuntt E.C."/>
            <person name="Katzourakis A."/>
            <person name="Burkitt-Gray L."/>
            <person name="Ray D.A."/>
            <person name="Sullivan K.A.M."/>
            <person name="Roscito J.G."/>
            <person name="Kirilenko B.M."/>
            <person name="Davalos L.M."/>
            <person name="Corthals A.P."/>
            <person name="Power M.L."/>
            <person name="Jones G."/>
            <person name="Ransome R.D."/>
            <person name="Dechmann D.K.N."/>
            <person name="Locatelli A.G."/>
            <person name="Puechmaille S.J."/>
            <person name="Fedrigo O."/>
            <person name="Jarvis E.D."/>
            <person name="Hiller M."/>
            <person name="Vernes S.C."/>
            <person name="Myers E.W."/>
            <person name="Teeling E.C."/>
        </authorList>
    </citation>
    <scope>NUCLEOTIDE SEQUENCE [LARGE SCALE GENOMIC DNA]</scope>
    <source>
        <strain evidence="2">MPipKuh1</strain>
        <tissue evidence="2">Flight muscle</tissue>
    </source>
</reference>
<dbReference type="EMBL" id="JACAGB010000002">
    <property type="protein sequence ID" value="KAF6382421.1"/>
    <property type="molecule type" value="Genomic_DNA"/>
</dbReference>
<name>A0A7J8A7P0_PIPKU</name>
<protein>
    <submittedName>
        <fullName evidence="2">Uncharacterized protein</fullName>
    </submittedName>
</protein>
<evidence type="ECO:0000313" key="3">
    <source>
        <dbReference type="Proteomes" id="UP000558488"/>
    </source>
</evidence>
<sequence>MLGGRCLVRSRWQGLLSHFGEALGEGGDDGGTGGAVHQNPRVLLAPIFLLVPSPRTISDKPQAQVRPLPGKEAAGHAEALNGSRKDDRGAIGGGGGLCPTGRQCPTHFIPQGPVPTLLPRPDSIAQLTAGSSGLPQQGEQQEAADTCIPRQIHLLSQPLSQEEG</sequence>
<comment type="caution">
    <text evidence="2">The sequence shown here is derived from an EMBL/GenBank/DDBJ whole genome shotgun (WGS) entry which is preliminary data.</text>
</comment>
<feature type="compositionally biased region" description="Polar residues" evidence="1">
    <location>
        <begin position="125"/>
        <end position="140"/>
    </location>
</feature>
<dbReference type="AlphaFoldDB" id="A0A7J8A7P0"/>
<evidence type="ECO:0000256" key="1">
    <source>
        <dbReference type="SAM" id="MobiDB-lite"/>
    </source>
</evidence>
<dbReference type="Proteomes" id="UP000558488">
    <property type="component" value="Unassembled WGS sequence"/>
</dbReference>
<keyword evidence="3" id="KW-1185">Reference proteome</keyword>
<organism evidence="2 3">
    <name type="scientific">Pipistrellus kuhlii</name>
    <name type="common">Kuhl's pipistrelle</name>
    <dbReference type="NCBI Taxonomy" id="59472"/>
    <lineage>
        <taxon>Eukaryota</taxon>
        <taxon>Metazoa</taxon>
        <taxon>Chordata</taxon>
        <taxon>Craniata</taxon>
        <taxon>Vertebrata</taxon>
        <taxon>Euteleostomi</taxon>
        <taxon>Mammalia</taxon>
        <taxon>Eutheria</taxon>
        <taxon>Laurasiatheria</taxon>
        <taxon>Chiroptera</taxon>
        <taxon>Yangochiroptera</taxon>
        <taxon>Vespertilionidae</taxon>
        <taxon>Pipistrellus</taxon>
    </lineage>
</organism>
<accession>A0A7J8A7P0</accession>